<dbReference type="PANTHER" id="PTHR43281:SF1">
    <property type="entry name" value="FARNESYL DIPHOSPHATE SYNTHASE"/>
    <property type="match status" value="1"/>
</dbReference>
<organism evidence="8 9">
    <name type="scientific">Aliidiomarina taiwanensis</name>
    <dbReference type="NCBI Taxonomy" id="946228"/>
    <lineage>
        <taxon>Bacteria</taxon>
        <taxon>Pseudomonadati</taxon>
        <taxon>Pseudomonadota</taxon>
        <taxon>Gammaproteobacteria</taxon>
        <taxon>Alteromonadales</taxon>
        <taxon>Idiomarinaceae</taxon>
        <taxon>Aliidiomarina</taxon>
    </lineage>
</organism>
<dbReference type="SFLD" id="SFLDS00005">
    <property type="entry name" value="Isoprenoid_Synthase_Type_I"/>
    <property type="match status" value="1"/>
</dbReference>
<comment type="caution">
    <text evidence="8">The sequence shown here is derived from an EMBL/GenBank/DDBJ whole genome shotgun (WGS) entry which is preliminary data.</text>
</comment>
<dbReference type="GO" id="GO:0016114">
    <property type="term" value="P:terpenoid biosynthetic process"/>
    <property type="evidence" value="ECO:0007669"/>
    <property type="project" value="UniProtKB-ARBA"/>
</dbReference>
<dbReference type="AlphaFoldDB" id="A0A432X1J5"/>
<dbReference type="OrthoDB" id="9805316at2"/>
<dbReference type="Gene3D" id="1.10.600.10">
    <property type="entry name" value="Farnesyl Diphosphate Synthase"/>
    <property type="match status" value="1"/>
</dbReference>
<dbReference type="GO" id="GO:0005737">
    <property type="term" value="C:cytoplasm"/>
    <property type="evidence" value="ECO:0007669"/>
    <property type="project" value="UniProtKB-ARBA"/>
</dbReference>
<dbReference type="NCBIfam" id="NF045485">
    <property type="entry name" value="FPPsyn"/>
    <property type="match status" value="1"/>
</dbReference>
<dbReference type="InterPro" id="IPR000092">
    <property type="entry name" value="Polyprenyl_synt"/>
</dbReference>
<evidence type="ECO:0000256" key="5">
    <source>
        <dbReference type="ARBA" id="ARBA00022842"/>
    </source>
</evidence>
<evidence type="ECO:0000256" key="2">
    <source>
        <dbReference type="ARBA" id="ARBA00006706"/>
    </source>
</evidence>
<sequence>MFNSQFAELQKRHEQFSTRHFETLKARSKEEASHKLASAMAYSMLNGGKRVRPFLVYATGAMLGADLADLDAPALAIECIHSYSLVHDDLPAMDNDTLRRGKPTCHIKYDHATAILAGDALQAEAFQVLTTHAYKNVSPQQQLNMVRELATASGLIGMCGGQALDIEATGQALDLTALEHVHQLKTGALMKAAVLLGAHCAPQISAEDYAKLQQWSDAIGLAFQVQDDILDQISDTETLGKTQGSDITNHKATYPALLGLEGAIAKRNQLFDKAVHALSGIPYNTQLLSEFTEYLVTRDR</sequence>
<dbReference type="SUPFAM" id="SSF48576">
    <property type="entry name" value="Terpenoid synthases"/>
    <property type="match status" value="1"/>
</dbReference>
<comment type="similarity">
    <text evidence="2 7">Belongs to the FPP/GGPP synthase family.</text>
</comment>
<keyword evidence="6" id="KW-0414">Isoprene biosynthesis</keyword>
<gene>
    <name evidence="8" type="ORF">CWE15_08195</name>
</gene>
<keyword evidence="5" id="KW-0460">Magnesium</keyword>
<dbReference type="Proteomes" id="UP000286976">
    <property type="component" value="Unassembled WGS sequence"/>
</dbReference>
<evidence type="ECO:0000256" key="4">
    <source>
        <dbReference type="ARBA" id="ARBA00022723"/>
    </source>
</evidence>
<comment type="cofactor">
    <cofactor evidence="1">
        <name>Mg(2+)</name>
        <dbReference type="ChEBI" id="CHEBI:18420"/>
    </cofactor>
</comment>
<name>A0A432X1J5_9GAMM</name>
<dbReference type="GO" id="GO:0046872">
    <property type="term" value="F:metal ion binding"/>
    <property type="evidence" value="ECO:0007669"/>
    <property type="project" value="UniProtKB-KW"/>
</dbReference>
<dbReference type="PANTHER" id="PTHR43281">
    <property type="entry name" value="FARNESYL DIPHOSPHATE SYNTHASE"/>
    <property type="match status" value="1"/>
</dbReference>
<dbReference type="FunFam" id="1.10.600.10:FF:000001">
    <property type="entry name" value="Geranylgeranyl diphosphate synthase"/>
    <property type="match status" value="1"/>
</dbReference>
<dbReference type="PROSITE" id="PS00723">
    <property type="entry name" value="POLYPRENYL_SYNTHASE_1"/>
    <property type="match status" value="1"/>
</dbReference>
<evidence type="ECO:0000256" key="3">
    <source>
        <dbReference type="ARBA" id="ARBA00022679"/>
    </source>
</evidence>
<evidence type="ECO:0000313" key="8">
    <source>
        <dbReference type="EMBL" id="RUO40115.1"/>
    </source>
</evidence>
<protein>
    <submittedName>
        <fullName evidence="8">(2E,6E)-farnesyl diphosphate synthase</fullName>
    </submittedName>
</protein>
<dbReference type="NCBIfam" id="NF007877">
    <property type="entry name" value="PRK10581.1"/>
    <property type="match status" value="1"/>
</dbReference>
<proteinExistence type="inferred from homology"/>
<evidence type="ECO:0000256" key="6">
    <source>
        <dbReference type="ARBA" id="ARBA00023229"/>
    </source>
</evidence>
<dbReference type="Pfam" id="PF00348">
    <property type="entry name" value="polyprenyl_synt"/>
    <property type="match status" value="1"/>
</dbReference>
<dbReference type="GO" id="GO:0004659">
    <property type="term" value="F:prenyltransferase activity"/>
    <property type="evidence" value="ECO:0007669"/>
    <property type="project" value="InterPro"/>
</dbReference>
<keyword evidence="4" id="KW-0479">Metal-binding</keyword>
<dbReference type="GO" id="GO:0008654">
    <property type="term" value="P:phospholipid biosynthetic process"/>
    <property type="evidence" value="ECO:0007669"/>
    <property type="project" value="UniProtKB-ARBA"/>
</dbReference>
<evidence type="ECO:0000256" key="7">
    <source>
        <dbReference type="RuleBase" id="RU004466"/>
    </source>
</evidence>
<reference evidence="8 9" key="1">
    <citation type="journal article" date="2011" name="Front. Microbiol.">
        <title>Genomic signatures of strain selection and enhancement in Bacillus atrophaeus var. globigii, a historical biowarfare simulant.</title>
        <authorList>
            <person name="Gibbons H.S."/>
            <person name="Broomall S.M."/>
            <person name="McNew L.A."/>
            <person name="Daligault H."/>
            <person name="Chapman C."/>
            <person name="Bruce D."/>
            <person name="Karavis M."/>
            <person name="Krepps M."/>
            <person name="McGregor P.A."/>
            <person name="Hong C."/>
            <person name="Park K.H."/>
            <person name="Akmal A."/>
            <person name="Feldman A."/>
            <person name="Lin J.S."/>
            <person name="Chang W.E."/>
            <person name="Higgs B.W."/>
            <person name="Demirev P."/>
            <person name="Lindquist J."/>
            <person name="Liem A."/>
            <person name="Fochler E."/>
            <person name="Read T.D."/>
            <person name="Tapia R."/>
            <person name="Johnson S."/>
            <person name="Bishop-Lilly K.A."/>
            <person name="Detter C."/>
            <person name="Han C."/>
            <person name="Sozhamannan S."/>
            <person name="Rosenzweig C.N."/>
            <person name="Skowronski E.W."/>
        </authorList>
    </citation>
    <scope>NUCLEOTIDE SEQUENCE [LARGE SCALE GENOMIC DNA]</scope>
    <source>
        <strain evidence="8 9">AIT1</strain>
    </source>
</reference>
<dbReference type="InterPro" id="IPR033749">
    <property type="entry name" value="Polyprenyl_synt_CS"/>
</dbReference>
<dbReference type="PROSITE" id="PS00444">
    <property type="entry name" value="POLYPRENYL_SYNTHASE_2"/>
    <property type="match status" value="1"/>
</dbReference>
<dbReference type="InterPro" id="IPR008949">
    <property type="entry name" value="Isoprenoid_synthase_dom_sf"/>
</dbReference>
<dbReference type="EMBL" id="PIPQ01000004">
    <property type="protein sequence ID" value="RUO40115.1"/>
    <property type="molecule type" value="Genomic_DNA"/>
</dbReference>
<evidence type="ECO:0000256" key="1">
    <source>
        <dbReference type="ARBA" id="ARBA00001946"/>
    </source>
</evidence>
<dbReference type="RefSeq" id="WP_126757599.1">
    <property type="nucleotide sequence ID" value="NZ_PIPQ01000004.1"/>
</dbReference>
<evidence type="ECO:0000313" key="9">
    <source>
        <dbReference type="Proteomes" id="UP000286976"/>
    </source>
</evidence>
<keyword evidence="3 7" id="KW-0808">Transferase</keyword>
<accession>A0A432X1J5</accession>
<dbReference type="CDD" id="cd00685">
    <property type="entry name" value="Trans_IPPS_HT"/>
    <property type="match status" value="1"/>
</dbReference>
<keyword evidence="9" id="KW-1185">Reference proteome</keyword>
<dbReference type="SFLD" id="SFLDG01017">
    <property type="entry name" value="Polyprenyl_Transferase_Like"/>
    <property type="match status" value="1"/>
</dbReference>
<dbReference type="InterPro" id="IPR053378">
    <property type="entry name" value="Prenyl_diphosphate_synthase"/>
</dbReference>